<reference evidence="2" key="1">
    <citation type="submission" date="2022-11" db="EMBL/GenBank/DDBJ databases">
        <title>Genome Sequence of Cubamyces cubensis.</title>
        <authorList>
            <person name="Buettner E."/>
        </authorList>
    </citation>
    <scope>NUCLEOTIDE SEQUENCE</scope>
    <source>
        <strain evidence="2">MPL-01</strain>
    </source>
</reference>
<dbReference type="EMBL" id="JAPEVG010000433">
    <property type="protein sequence ID" value="KAJ8462866.1"/>
    <property type="molecule type" value="Genomic_DNA"/>
</dbReference>
<feature type="region of interest" description="Disordered" evidence="1">
    <location>
        <begin position="186"/>
        <end position="208"/>
    </location>
</feature>
<comment type="caution">
    <text evidence="2">The sequence shown here is derived from an EMBL/GenBank/DDBJ whole genome shotgun (WGS) entry which is preliminary data.</text>
</comment>
<dbReference type="Proteomes" id="UP001215151">
    <property type="component" value="Unassembled WGS sequence"/>
</dbReference>
<gene>
    <name evidence="2" type="ORF">ONZ51_g10628</name>
</gene>
<feature type="compositionally biased region" description="Basic and acidic residues" evidence="1">
    <location>
        <begin position="64"/>
        <end position="81"/>
    </location>
</feature>
<evidence type="ECO:0000313" key="3">
    <source>
        <dbReference type="Proteomes" id="UP001215151"/>
    </source>
</evidence>
<protein>
    <submittedName>
        <fullName evidence="2">Uncharacterized protein</fullName>
    </submittedName>
</protein>
<name>A0AAD7TLQ5_9APHY</name>
<dbReference type="AlphaFoldDB" id="A0AAD7TLQ5"/>
<accession>A0AAD7TLQ5</accession>
<feature type="compositionally biased region" description="Polar residues" evidence="1">
    <location>
        <begin position="7"/>
        <end position="16"/>
    </location>
</feature>
<proteinExistence type="predicted"/>
<organism evidence="2 3">
    <name type="scientific">Trametes cubensis</name>
    <dbReference type="NCBI Taxonomy" id="1111947"/>
    <lineage>
        <taxon>Eukaryota</taxon>
        <taxon>Fungi</taxon>
        <taxon>Dikarya</taxon>
        <taxon>Basidiomycota</taxon>
        <taxon>Agaricomycotina</taxon>
        <taxon>Agaricomycetes</taxon>
        <taxon>Polyporales</taxon>
        <taxon>Polyporaceae</taxon>
        <taxon>Trametes</taxon>
    </lineage>
</organism>
<feature type="compositionally biased region" description="Low complexity" evidence="1">
    <location>
        <begin position="46"/>
        <end position="55"/>
    </location>
</feature>
<sequence length="272" mass="28656">MPLPESIAQSSSGPLPTSRPQPSAPQHRHTEKANAASALRNDRGDSLFSDSSLTELDSDSDAEEHERGLDDHAHAPERSESPDVPLAQVVARLRARRGPGSAVRFEKPPVSRSVSVARLALHGGGASSSSGSSATVTVAASTAAVAHERRSHSRLRLIIKEEPEEMSSLASSGPTVDTRIMATSSTSTYAHPSAAQPEPSINDLGSYPGPDSPRCELPFLDSSGIDFDDLFQEDLPWITGVSGSAACPTLYPRATENGPGAFYGGFDGDRFL</sequence>
<feature type="region of interest" description="Disordered" evidence="1">
    <location>
        <begin position="1"/>
        <end position="86"/>
    </location>
</feature>
<keyword evidence="3" id="KW-1185">Reference proteome</keyword>
<evidence type="ECO:0000256" key="1">
    <source>
        <dbReference type="SAM" id="MobiDB-lite"/>
    </source>
</evidence>
<evidence type="ECO:0000313" key="2">
    <source>
        <dbReference type="EMBL" id="KAJ8462866.1"/>
    </source>
</evidence>